<name>A0A9N8VFC5_9GLOM</name>
<protein>
    <submittedName>
        <fullName evidence="1">12818_t:CDS:1</fullName>
    </submittedName>
</protein>
<keyword evidence="2" id="KW-1185">Reference proteome</keyword>
<organism evidence="1 2">
    <name type="scientific">Funneliformis caledonium</name>
    <dbReference type="NCBI Taxonomy" id="1117310"/>
    <lineage>
        <taxon>Eukaryota</taxon>
        <taxon>Fungi</taxon>
        <taxon>Fungi incertae sedis</taxon>
        <taxon>Mucoromycota</taxon>
        <taxon>Glomeromycotina</taxon>
        <taxon>Glomeromycetes</taxon>
        <taxon>Glomerales</taxon>
        <taxon>Glomeraceae</taxon>
        <taxon>Funneliformis</taxon>
    </lineage>
</organism>
<dbReference type="Proteomes" id="UP000789570">
    <property type="component" value="Unassembled WGS sequence"/>
</dbReference>
<dbReference type="AlphaFoldDB" id="A0A9N8VFC5"/>
<accession>A0A9N8VFC5</accession>
<proteinExistence type="predicted"/>
<reference evidence="1" key="1">
    <citation type="submission" date="2021-06" db="EMBL/GenBank/DDBJ databases">
        <authorList>
            <person name="Kallberg Y."/>
            <person name="Tangrot J."/>
            <person name="Rosling A."/>
        </authorList>
    </citation>
    <scope>NUCLEOTIDE SEQUENCE</scope>
    <source>
        <strain evidence="1">UK204</strain>
    </source>
</reference>
<sequence length="77" mass="9154">MYKLKFTNITKIITSKNQLLGIVSPFFDGVTLIDNNYKIRSYKDYWRSYEINKAELWSLYYQYKFELLVDNLGIGGP</sequence>
<evidence type="ECO:0000313" key="1">
    <source>
        <dbReference type="EMBL" id="CAG8449283.1"/>
    </source>
</evidence>
<gene>
    <name evidence="1" type="ORF">FCALED_LOCUS1120</name>
</gene>
<comment type="caution">
    <text evidence="1">The sequence shown here is derived from an EMBL/GenBank/DDBJ whole genome shotgun (WGS) entry which is preliminary data.</text>
</comment>
<evidence type="ECO:0000313" key="2">
    <source>
        <dbReference type="Proteomes" id="UP000789570"/>
    </source>
</evidence>
<dbReference type="EMBL" id="CAJVPQ010000133">
    <property type="protein sequence ID" value="CAG8449283.1"/>
    <property type="molecule type" value="Genomic_DNA"/>
</dbReference>